<evidence type="ECO:0000313" key="1">
    <source>
        <dbReference type="EMBL" id="RLJ73646.1"/>
    </source>
</evidence>
<sequence>MFFINSKCLQPRCIRSDIFELLYLLQHVPRDSRGDAGSVDVKIIMKNIIVTFQIKINSFQTDGSTKF</sequence>
<dbReference type="Proteomes" id="UP000273898">
    <property type="component" value="Unassembled WGS sequence"/>
</dbReference>
<protein>
    <submittedName>
        <fullName evidence="1">Uncharacterized protein</fullName>
    </submittedName>
</protein>
<reference evidence="1 2" key="1">
    <citation type="submission" date="2018-10" db="EMBL/GenBank/DDBJ databases">
        <title>Genomic Encyclopedia of Archaeal and Bacterial Type Strains, Phase II (KMG-II): from individual species to whole genera.</title>
        <authorList>
            <person name="Goeker M."/>
        </authorList>
    </citation>
    <scope>NUCLEOTIDE SEQUENCE [LARGE SCALE GENOMIC DNA]</scope>
    <source>
        <strain evidence="1 2">DSM 19624</strain>
    </source>
</reference>
<gene>
    <name evidence="1" type="ORF">BCL90_3808</name>
</gene>
<comment type="caution">
    <text evidence="1">The sequence shown here is derived from an EMBL/GenBank/DDBJ whole genome shotgun (WGS) entry which is preliminary data.</text>
</comment>
<name>A0A497XVS0_9SPHI</name>
<dbReference type="AlphaFoldDB" id="A0A497XVS0"/>
<dbReference type="EMBL" id="RCCK01000013">
    <property type="protein sequence ID" value="RLJ73646.1"/>
    <property type="molecule type" value="Genomic_DNA"/>
</dbReference>
<organism evidence="1 2">
    <name type="scientific">Pedobacter alluvionis</name>
    <dbReference type="NCBI Taxonomy" id="475253"/>
    <lineage>
        <taxon>Bacteria</taxon>
        <taxon>Pseudomonadati</taxon>
        <taxon>Bacteroidota</taxon>
        <taxon>Sphingobacteriia</taxon>
        <taxon>Sphingobacteriales</taxon>
        <taxon>Sphingobacteriaceae</taxon>
        <taxon>Pedobacter</taxon>
    </lineage>
</organism>
<proteinExistence type="predicted"/>
<accession>A0A497XVS0</accession>
<evidence type="ECO:0000313" key="2">
    <source>
        <dbReference type="Proteomes" id="UP000273898"/>
    </source>
</evidence>